<dbReference type="AlphaFoldDB" id="A0LPF1"/>
<dbReference type="STRING" id="335543.Sfum_3633"/>
<accession>A0LPF1</accession>
<dbReference type="RefSeq" id="WP_011700428.1">
    <property type="nucleotide sequence ID" value="NC_008554.1"/>
</dbReference>
<protein>
    <submittedName>
        <fullName evidence="1">Conserved hypothetical GTP-binding protein</fullName>
    </submittedName>
</protein>
<evidence type="ECO:0000313" key="1">
    <source>
        <dbReference type="EMBL" id="ABK19303.1"/>
    </source>
</evidence>
<name>A0LPF1_SYNFM</name>
<gene>
    <name evidence="1" type="ordered locus">Sfum_3633</name>
</gene>
<dbReference type="Proteomes" id="UP000001784">
    <property type="component" value="Chromosome"/>
</dbReference>
<dbReference type="HOGENOM" id="CLU_114103_0_0_7"/>
<organism evidence="1 2">
    <name type="scientific">Syntrophobacter fumaroxidans (strain DSM 10017 / MPOB)</name>
    <dbReference type="NCBI Taxonomy" id="335543"/>
    <lineage>
        <taxon>Bacteria</taxon>
        <taxon>Pseudomonadati</taxon>
        <taxon>Thermodesulfobacteriota</taxon>
        <taxon>Syntrophobacteria</taxon>
        <taxon>Syntrophobacterales</taxon>
        <taxon>Syntrophobacteraceae</taxon>
        <taxon>Syntrophobacter</taxon>
    </lineage>
</organism>
<dbReference type="Pfam" id="PF14385">
    <property type="entry name" value="DUF4416"/>
    <property type="match status" value="1"/>
</dbReference>
<evidence type="ECO:0000313" key="2">
    <source>
        <dbReference type="Proteomes" id="UP000001784"/>
    </source>
</evidence>
<dbReference type="InterPro" id="IPR025529">
    <property type="entry name" value="DUF4416"/>
</dbReference>
<keyword evidence="2" id="KW-1185">Reference proteome</keyword>
<dbReference type="eggNOG" id="ENOG5032RQK">
    <property type="taxonomic scope" value="Bacteria"/>
</dbReference>
<dbReference type="KEGG" id="sfu:Sfum_3633"/>
<dbReference type="EMBL" id="CP000478">
    <property type="protein sequence ID" value="ABK19303.1"/>
    <property type="molecule type" value="Genomic_DNA"/>
</dbReference>
<reference evidence="1 2" key="1">
    <citation type="submission" date="2006-10" db="EMBL/GenBank/DDBJ databases">
        <title>Complete sequence of Syntrophobacter fumaroxidans MPOB.</title>
        <authorList>
            <consortium name="US DOE Joint Genome Institute"/>
            <person name="Copeland A."/>
            <person name="Lucas S."/>
            <person name="Lapidus A."/>
            <person name="Barry K."/>
            <person name="Detter J.C."/>
            <person name="Glavina del Rio T."/>
            <person name="Hammon N."/>
            <person name="Israni S."/>
            <person name="Pitluck S."/>
            <person name="Goltsman E.G."/>
            <person name="Martinez M."/>
            <person name="Schmutz J."/>
            <person name="Larimer F."/>
            <person name="Land M."/>
            <person name="Hauser L."/>
            <person name="Kyrpides N."/>
            <person name="Kim E."/>
            <person name="Boone D.R."/>
            <person name="Brockman F."/>
            <person name="Culley D."/>
            <person name="Ferry J."/>
            <person name="Gunsalus R."/>
            <person name="McInerney M.J."/>
            <person name="Morrison M."/>
            <person name="Plugge C."/>
            <person name="Rohlin L."/>
            <person name="Scholten J."/>
            <person name="Sieber J."/>
            <person name="Stams A.J.M."/>
            <person name="Worm P."/>
            <person name="Henstra A.M."/>
            <person name="Richardson P."/>
        </authorList>
    </citation>
    <scope>NUCLEOTIDE SEQUENCE [LARGE SCALE GENOMIC DNA]</scope>
    <source>
        <strain evidence="2">DSM 10017 / MPOB</strain>
    </source>
</reference>
<proteinExistence type="predicted"/>
<dbReference type="OrthoDB" id="9788989at2"/>
<sequence length="187" mass="21368">MSRPKEPPSAKLIMGMLFRDARVHRQALAAATDLFGPLDFATEPEPFHFTTYYDREMGPGILRRTIGFLDPVRPESLPDIKLRTNGIEDRLAVDGKRQVNLDPGLLSEERIILASGKNYTHRVYLRDGIYADLTLIYQKGAYQCLPWTYPDYRSPILLHFFGILRRKLAFQRSGKLPRKIVPQGGPI</sequence>
<dbReference type="InParanoid" id="A0LPF1"/>